<reference evidence="1 2" key="1">
    <citation type="submission" date="2023-03" db="EMBL/GenBank/DDBJ databases">
        <title>High recombination rates correlate with genetic variation in Cardiocondyla obscurior ants.</title>
        <authorList>
            <person name="Errbii M."/>
        </authorList>
    </citation>
    <scope>NUCLEOTIDE SEQUENCE [LARGE SCALE GENOMIC DNA]</scope>
    <source>
        <strain evidence="1">Alpha-2009</strain>
        <tissue evidence="1">Whole body</tissue>
    </source>
</reference>
<evidence type="ECO:0000313" key="2">
    <source>
        <dbReference type="Proteomes" id="UP001430953"/>
    </source>
</evidence>
<organism evidence="1 2">
    <name type="scientific">Cardiocondyla obscurior</name>
    <dbReference type="NCBI Taxonomy" id="286306"/>
    <lineage>
        <taxon>Eukaryota</taxon>
        <taxon>Metazoa</taxon>
        <taxon>Ecdysozoa</taxon>
        <taxon>Arthropoda</taxon>
        <taxon>Hexapoda</taxon>
        <taxon>Insecta</taxon>
        <taxon>Pterygota</taxon>
        <taxon>Neoptera</taxon>
        <taxon>Endopterygota</taxon>
        <taxon>Hymenoptera</taxon>
        <taxon>Apocrita</taxon>
        <taxon>Aculeata</taxon>
        <taxon>Formicoidea</taxon>
        <taxon>Formicidae</taxon>
        <taxon>Myrmicinae</taxon>
        <taxon>Cardiocondyla</taxon>
    </lineage>
</organism>
<gene>
    <name evidence="1" type="ORF">PUN28_002821</name>
</gene>
<sequence>MYNHVCGKNFRRGIKTVFKWKQKTSIEKASVWSNVATKWKFKKDIRYRIINEQY</sequence>
<evidence type="ECO:0000313" key="1">
    <source>
        <dbReference type="EMBL" id="KAL0131537.1"/>
    </source>
</evidence>
<dbReference type="EMBL" id="JADYXP020000002">
    <property type="protein sequence ID" value="KAL0131537.1"/>
    <property type="molecule type" value="Genomic_DNA"/>
</dbReference>
<name>A0AAW2GW93_9HYME</name>
<protein>
    <submittedName>
        <fullName evidence="1">Uncharacterized protein</fullName>
    </submittedName>
</protein>
<proteinExistence type="predicted"/>
<accession>A0AAW2GW93</accession>
<dbReference type="AlphaFoldDB" id="A0AAW2GW93"/>
<dbReference type="Proteomes" id="UP001430953">
    <property type="component" value="Unassembled WGS sequence"/>
</dbReference>
<comment type="caution">
    <text evidence="1">The sequence shown here is derived from an EMBL/GenBank/DDBJ whole genome shotgun (WGS) entry which is preliminary data.</text>
</comment>
<keyword evidence="2" id="KW-1185">Reference proteome</keyword>